<comment type="caution">
    <text evidence="1">The sequence shown here is derived from an EMBL/GenBank/DDBJ whole genome shotgun (WGS) entry which is preliminary data.</text>
</comment>
<evidence type="ECO:0000313" key="1">
    <source>
        <dbReference type="EMBL" id="EOD77329.1"/>
    </source>
</evidence>
<dbReference type="AlphaFoldDB" id="R1GMJ6"/>
<sequence length="44" mass="4812">MGRACLSTYNTRIPAALKSNPYVVKGGLFETEYQDLGRGFKSDG</sequence>
<gene>
    <name evidence="1" type="ORF">D515_03993</name>
</gene>
<dbReference type="EMBL" id="ANFM02000056">
    <property type="protein sequence ID" value="EOD77329.1"/>
    <property type="molecule type" value="Genomic_DNA"/>
</dbReference>
<evidence type="ECO:0000313" key="2">
    <source>
        <dbReference type="Proteomes" id="UP000011223"/>
    </source>
</evidence>
<protein>
    <submittedName>
        <fullName evidence="1">Uncharacterized protein</fullName>
    </submittedName>
</protein>
<accession>R1GMJ6</accession>
<organism evidence="1 2">
    <name type="scientific">Grimontia indica</name>
    <dbReference type="NCBI Taxonomy" id="1056512"/>
    <lineage>
        <taxon>Bacteria</taxon>
        <taxon>Pseudomonadati</taxon>
        <taxon>Pseudomonadota</taxon>
        <taxon>Gammaproteobacteria</taxon>
        <taxon>Vibrionales</taxon>
        <taxon>Vibrionaceae</taxon>
        <taxon>Grimontia</taxon>
    </lineage>
</organism>
<proteinExistence type="predicted"/>
<name>R1GMJ6_9GAMM</name>
<keyword evidence="2" id="KW-1185">Reference proteome</keyword>
<reference evidence="1 2" key="1">
    <citation type="journal article" date="2014" name="PLoS ONE">
        <title>Grimontia indica AK16(T), sp. nov., Isolated from a Seawater Sample Reports the Presence of Pathogenic Genes Similar to Vibrio Genus.</title>
        <authorList>
            <person name="Singh A."/>
            <person name="Vaidya B."/>
            <person name="Khatri I."/>
            <person name="Srinivas T.N."/>
            <person name="Subramanian S."/>
            <person name="Korpole S."/>
            <person name="Pinnaka A.K."/>
        </authorList>
    </citation>
    <scope>NUCLEOTIDE SEQUENCE [LARGE SCALE GENOMIC DNA]</scope>
    <source>
        <strain evidence="1 2">AK16</strain>
    </source>
</reference>
<dbReference type="Proteomes" id="UP000011223">
    <property type="component" value="Unassembled WGS sequence"/>
</dbReference>